<gene>
    <name evidence="2" type="ORF">CLCR_07766</name>
</gene>
<dbReference type="AlphaFoldDB" id="A0A1C1CNA7"/>
<keyword evidence="3" id="KW-1185">Reference proteome</keyword>
<dbReference type="EMBL" id="LGRB01000010">
    <property type="protein sequence ID" value="OCT49980.1"/>
    <property type="molecule type" value="Genomic_DNA"/>
</dbReference>
<name>A0A1C1CNA7_9EURO</name>
<reference evidence="3" key="1">
    <citation type="submission" date="2015-07" db="EMBL/GenBank/DDBJ databases">
        <authorList>
            <person name="Teixeira M.M."/>
            <person name="Souza R.C."/>
            <person name="Almeida L.G."/>
            <person name="Vicente V.A."/>
            <person name="de Hoog S."/>
            <person name="Bocca A.L."/>
            <person name="de Almeida S.R."/>
            <person name="Vasconcelos A.T."/>
            <person name="Felipe M.S."/>
        </authorList>
    </citation>
    <scope>NUCLEOTIDE SEQUENCE [LARGE SCALE GENOMIC DNA]</scope>
    <source>
        <strain evidence="3">KSF</strain>
    </source>
</reference>
<dbReference type="VEuPathDB" id="FungiDB:CLCR_07766"/>
<evidence type="ECO:0000313" key="3">
    <source>
        <dbReference type="Proteomes" id="UP000094526"/>
    </source>
</evidence>
<sequence length="119" mass="13330">MARFPRPTPEPVPKDAESTDARDDLVVAGARELNQSGFHAPCWCFLKPQVPQSEEVEMPLDVSGTEHRDRDDGVGGEEKPGRHLKTSFRIHQQAPEHDSRPVKRGPLERRIPLALLLPP</sequence>
<protein>
    <submittedName>
        <fullName evidence="2">Uncharacterized protein</fullName>
    </submittedName>
</protein>
<proteinExistence type="predicted"/>
<feature type="compositionally biased region" description="Basic and acidic residues" evidence="1">
    <location>
        <begin position="12"/>
        <end position="24"/>
    </location>
</feature>
<feature type="region of interest" description="Disordered" evidence="1">
    <location>
        <begin position="57"/>
        <end position="107"/>
    </location>
</feature>
<dbReference type="Proteomes" id="UP000094526">
    <property type="component" value="Unassembled WGS sequence"/>
</dbReference>
<evidence type="ECO:0000313" key="2">
    <source>
        <dbReference type="EMBL" id="OCT49980.1"/>
    </source>
</evidence>
<feature type="compositionally biased region" description="Basic and acidic residues" evidence="1">
    <location>
        <begin position="64"/>
        <end position="81"/>
    </location>
</feature>
<feature type="compositionally biased region" description="Pro residues" evidence="1">
    <location>
        <begin position="1"/>
        <end position="11"/>
    </location>
</feature>
<feature type="compositionally biased region" description="Basic and acidic residues" evidence="1">
    <location>
        <begin position="94"/>
        <end position="107"/>
    </location>
</feature>
<comment type="caution">
    <text evidence="2">The sequence shown here is derived from an EMBL/GenBank/DDBJ whole genome shotgun (WGS) entry which is preliminary data.</text>
</comment>
<organism evidence="2 3">
    <name type="scientific">Cladophialophora carrionii</name>
    <dbReference type="NCBI Taxonomy" id="86049"/>
    <lineage>
        <taxon>Eukaryota</taxon>
        <taxon>Fungi</taxon>
        <taxon>Dikarya</taxon>
        <taxon>Ascomycota</taxon>
        <taxon>Pezizomycotina</taxon>
        <taxon>Eurotiomycetes</taxon>
        <taxon>Chaetothyriomycetidae</taxon>
        <taxon>Chaetothyriales</taxon>
        <taxon>Herpotrichiellaceae</taxon>
        <taxon>Cladophialophora</taxon>
    </lineage>
</organism>
<accession>A0A1C1CNA7</accession>
<evidence type="ECO:0000256" key="1">
    <source>
        <dbReference type="SAM" id="MobiDB-lite"/>
    </source>
</evidence>
<feature type="region of interest" description="Disordered" evidence="1">
    <location>
        <begin position="1"/>
        <end position="24"/>
    </location>
</feature>